<name>A0A6M1RMK1_9BACT</name>
<accession>A0A6M1RMK1</accession>
<sequence length="166" mass="18235">MDIVFNCPNCDQELEVDSSAAGAQLNCPACQALITVPEPETPLPKEESPAKVEPTIINPIAASAAAKQELHLKVPVREGPGEILIQKPKPPLEVAAKGDKKIRIKTIRHTDCIEVGHDRFDEMVTQFLQKVGEDNIISITPLTYTHLDIGTQRLLTDYAVMIVYRG</sequence>
<gene>
    <name evidence="1" type="ORF">G4L39_05240</name>
</gene>
<dbReference type="RefSeq" id="WP_165106465.1">
    <property type="nucleotide sequence ID" value="NZ_JAAKYA010000031.1"/>
</dbReference>
<protein>
    <submittedName>
        <fullName evidence="1">Uncharacterized protein</fullName>
    </submittedName>
</protein>
<dbReference type="AlphaFoldDB" id="A0A6M1RMK1"/>
<evidence type="ECO:0000313" key="2">
    <source>
        <dbReference type="Proteomes" id="UP000477311"/>
    </source>
</evidence>
<keyword evidence="2" id="KW-1185">Reference proteome</keyword>
<dbReference type="Gene3D" id="2.20.28.160">
    <property type="match status" value="1"/>
</dbReference>
<proteinExistence type="predicted"/>
<dbReference type="EMBL" id="JAAKYA010000031">
    <property type="protein sequence ID" value="NGO38799.1"/>
    <property type="molecule type" value="Genomic_DNA"/>
</dbReference>
<comment type="caution">
    <text evidence="1">The sequence shown here is derived from an EMBL/GenBank/DDBJ whole genome shotgun (WGS) entry which is preliminary data.</text>
</comment>
<dbReference type="Proteomes" id="UP000477311">
    <property type="component" value="Unassembled WGS sequence"/>
</dbReference>
<organism evidence="1 2">
    <name type="scientific">Limisphaera ngatamarikiensis</name>
    <dbReference type="NCBI Taxonomy" id="1324935"/>
    <lineage>
        <taxon>Bacteria</taxon>
        <taxon>Pseudomonadati</taxon>
        <taxon>Verrucomicrobiota</taxon>
        <taxon>Verrucomicrobiia</taxon>
        <taxon>Limisphaerales</taxon>
        <taxon>Limisphaeraceae</taxon>
        <taxon>Limisphaera</taxon>
    </lineage>
</organism>
<evidence type="ECO:0000313" key="1">
    <source>
        <dbReference type="EMBL" id="NGO38799.1"/>
    </source>
</evidence>
<reference evidence="1 2" key="1">
    <citation type="submission" date="2020-02" db="EMBL/GenBank/DDBJ databases">
        <title>Draft genome sequence of Limisphaera ngatamarikiensis NGM72.4T, a thermophilic Verrucomicrobia grouped in subdivision 3.</title>
        <authorList>
            <person name="Carere C.R."/>
            <person name="Steen J."/>
            <person name="Hugenholtz P."/>
            <person name="Stott M.B."/>
        </authorList>
    </citation>
    <scope>NUCLEOTIDE SEQUENCE [LARGE SCALE GENOMIC DNA]</scope>
    <source>
        <strain evidence="1 2">NGM72.4</strain>
    </source>
</reference>